<evidence type="ECO:0000313" key="2">
    <source>
        <dbReference type="Proteomes" id="UP001140949"/>
    </source>
</evidence>
<keyword evidence="1" id="KW-0689">Ribosomal protein</keyword>
<evidence type="ECO:0000313" key="1">
    <source>
        <dbReference type="EMBL" id="KAJ6853915.1"/>
    </source>
</evidence>
<dbReference type="GO" id="GO:0005840">
    <property type="term" value="C:ribosome"/>
    <property type="evidence" value="ECO:0007669"/>
    <property type="project" value="UniProtKB-KW"/>
</dbReference>
<dbReference type="Proteomes" id="UP001140949">
    <property type="component" value="Unassembled WGS sequence"/>
</dbReference>
<name>A0AAX6ISB1_IRIPA</name>
<accession>A0AAX6ISB1</accession>
<keyword evidence="1" id="KW-0687">Ribonucleoprotein</keyword>
<reference evidence="1" key="2">
    <citation type="submission" date="2023-04" db="EMBL/GenBank/DDBJ databases">
        <authorList>
            <person name="Bruccoleri R.E."/>
            <person name="Oakeley E.J."/>
            <person name="Faust A.-M."/>
            <person name="Dessus-Babus S."/>
            <person name="Altorfer M."/>
            <person name="Burckhardt D."/>
            <person name="Oertli M."/>
            <person name="Naumann U."/>
            <person name="Petersen F."/>
            <person name="Wong J."/>
        </authorList>
    </citation>
    <scope>NUCLEOTIDE SEQUENCE</scope>
    <source>
        <strain evidence="1">GSM-AAB239-AS_SAM_17_03QT</strain>
        <tissue evidence="1">Leaf</tissue>
    </source>
</reference>
<gene>
    <name evidence="1" type="ORF">M6B38_100065</name>
</gene>
<comment type="caution">
    <text evidence="1">The sequence shown here is derived from an EMBL/GenBank/DDBJ whole genome shotgun (WGS) entry which is preliminary data.</text>
</comment>
<reference evidence="1" key="1">
    <citation type="journal article" date="2023" name="GigaByte">
        <title>Genome assembly of the bearded iris, Iris pallida Lam.</title>
        <authorList>
            <person name="Bruccoleri R.E."/>
            <person name="Oakeley E.J."/>
            <person name="Faust A.M.E."/>
            <person name="Altorfer M."/>
            <person name="Dessus-Babus S."/>
            <person name="Burckhardt D."/>
            <person name="Oertli M."/>
            <person name="Naumann U."/>
            <person name="Petersen F."/>
            <person name="Wong J."/>
        </authorList>
    </citation>
    <scope>NUCLEOTIDE SEQUENCE</scope>
    <source>
        <strain evidence="1">GSM-AAB239-AS_SAM_17_03QT</strain>
    </source>
</reference>
<organism evidence="1 2">
    <name type="scientific">Iris pallida</name>
    <name type="common">Sweet iris</name>
    <dbReference type="NCBI Taxonomy" id="29817"/>
    <lineage>
        <taxon>Eukaryota</taxon>
        <taxon>Viridiplantae</taxon>
        <taxon>Streptophyta</taxon>
        <taxon>Embryophyta</taxon>
        <taxon>Tracheophyta</taxon>
        <taxon>Spermatophyta</taxon>
        <taxon>Magnoliopsida</taxon>
        <taxon>Liliopsida</taxon>
        <taxon>Asparagales</taxon>
        <taxon>Iridaceae</taxon>
        <taxon>Iridoideae</taxon>
        <taxon>Irideae</taxon>
        <taxon>Iris</taxon>
    </lineage>
</organism>
<proteinExistence type="predicted"/>
<dbReference type="AlphaFoldDB" id="A0AAX6ISB1"/>
<protein>
    <submittedName>
        <fullName evidence="1">Ribosomal protein S11, mitochondrial</fullName>
    </submittedName>
</protein>
<keyword evidence="2" id="KW-1185">Reference proteome</keyword>
<dbReference type="EMBL" id="JANAVB010000198">
    <property type="protein sequence ID" value="KAJ6853915.1"/>
    <property type="molecule type" value="Genomic_DNA"/>
</dbReference>
<sequence>MLGGIRRLGPPQVVWGKERGGLVFLGMLLQQQRNMSGDPPERLV</sequence>